<proteinExistence type="predicted"/>
<keyword evidence="3" id="KW-1185">Reference proteome</keyword>
<reference evidence="1 3" key="1">
    <citation type="journal article" date="2008" name="Science">
        <title>The Physcomitrella genome reveals evolutionary insights into the conquest of land by plants.</title>
        <authorList>
            <person name="Rensing S."/>
            <person name="Lang D."/>
            <person name="Zimmer A."/>
            <person name="Terry A."/>
            <person name="Salamov A."/>
            <person name="Shapiro H."/>
            <person name="Nishiyama T."/>
            <person name="Perroud P.-F."/>
            <person name="Lindquist E."/>
            <person name="Kamisugi Y."/>
            <person name="Tanahashi T."/>
            <person name="Sakakibara K."/>
            <person name="Fujita T."/>
            <person name="Oishi K."/>
            <person name="Shin-I T."/>
            <person name="Kuroki Y."/>
            <person name="Toyoda A."/>
            <person name="Suzuki Y."/>
            <person name="Hashimoto A."/>
            <person name="Yamaguchi K."/>
            <person name="Sugano A."/>
            <person name="Kohara Y."/>
            <person name="Fujiyama A."/>
            <person name="Anterola A."/>
            <person name="Aoki S."/>
            <person name="Ashton N."/>
            <person name="Barbazuk W.B."/>
            <person name="Barker E."/>
            <person name="Bennetzen J."/>
            <person name="Bezanilla M."/>
            <person name="Blankenship R."/>
            <person name="Cho S.H."/>
            <person name="Dutcher S."/>
            <person name="Estelle M."/>
            <person name="Fawcett J.A."/>
            <person name="Gundlach H."/>
            <person name="Hanada K."/>
            <person name="Heyl A."/>
            <person name="Hicks K.A."/>
            <person name="Hugh J."/>
            <person name="Lohr M."/>
            <person name="Mayer K."/>
            <person name="Melkozernov A."/>
            <person name="Murata T."/>
            <person name="Nelson D."/>
            <person name="Pils B."/>
            <person name="Prigge M."/>
            <person name="Reiss B."/>
            <person name="Renner T."/>
            <person name="Rombauts S."/>
            <person name="Rushton P."/>
            <person name="Sanderfoot A."/>
            <person name="Schween G."/>
            <person name="Shiu S.-H."/>
            <person name="Stueber K."/>
            <person name="Theodoulou F.L."/>
            <person name="Tu H."/>
            <person name="Van de Peer Y."/>
            <person name="Verrier P.J."/>
            <person name="Waters E."/>
            <person name="Wood A."/>
            <person name="Yang L."/>
            <person name="Cove D."/>
            <person name="Cuming A."/>
            <person name="Hasebe M."/>
            <person name="Lucas S."/>
            <person name="Mishler D.B."/>
            <person name="Reski R."/>
            <person name="Grigoriev I."/>
            <person name="Quatrano R.S."/>
            <person name="Boore J.L."/>
        </authorList>
    </citation>
    <scope>NUCLEOTIDE SEQUENCE [LARGE SCALE GENOMIC DNA]</scope>
    <source>
        <strain evidence="2 3">cv. Gransden 2004</strain>
    </source>
</reference>
<dbReference type="InParanoid" id="A0A2K1LA53"/>
<reference evidence="1 3" key="2">
    <citation type="journal article" date="2018" name="Plant J.">
        <title>The Physcomitrella patens chromosome-scale assembly reveals moss genome structure and evolution.</title>
        <authorList>
            <person name="Lang D."/>
            <person name="Ullrich K.K."/>
            <person name="Murat F."/>
            <person name="Fuchs J."/>
            <person name="Jenkins J."/>
            <person name="Haas F.B."/>
            <person name="Piednoel M."/>
            <person name="Gundlach H."/>
            <person name="Van Bel M."/>
            <person name="Meyberg R."/>
            <person name="Vives C."/>
            <person name="Morata J."/>
            <person name="Symeonidi A."/>
            <person name="Hiss M."/>
            <person name="Muchero W."/>
            <person name="Kamisugi Y."/>
            <person name="Saleh O."/>
            <person name="Blanc G."/>
            <person name="Decker E.L."/>
            <person name="van Gessel N."/>
            <person name="Grimwood J."/>
            <person name="Hayes R.D."/>
            <person name="Graham S.W."/>
            <person name="Gunter L.E."/>
            <person name="McDaniel S.F."/>
            <person name="Hoernstein S.N.W."/>
            <person name="Larsson A."/>
            <person name="Li F.W."/>
            <person name="Perroud P.F."/>
            <person name="Phillips J."/>
            <person name="Ranjan P."/>
            <person name="Rokshar D.S."/>
            <person name="Rothfels C.J."/>
            <person name="Schneider L."/>
            <person name="Shu S."/>
            <person name="Stevenson D.W."/>
            <person name="Thummler F."/>
            <person name="Tillich M."/>
            <person name="Villarreal Aguilar J.C."/>
            <person name="Widiez T."/>
            <person name="Wong G.K."/>
            <person name="Wymore A."/>
            <person name="Zhang Y."/>
            <person name="Zimmer A.D."/>
            <person name="Quatrano R.S."/>
            <person name="Mayer K.F.X."/>
            <person name="Goodstein D."/>
            <person name="Casacuberta J.M."/>
            <person name="Vandepoele K."/>
            <person name="Reski R."/>
            <person name="Cuming A.C."/>
            <person name="Tuskan G.A."/>
            <person name="Maumus F."/>
            <person name="Salse J."/>
            <person name="Schmutz J."/>
            <person name="Rensing S.A."/>
        </authorList>
    </citation>
    <scope>NUCLEOTIDE SEQUENCE [LARGE SCALE GENOMIC DNA]</scope>
    <source>
        <strain evidence="2 3">cv. Gransden 2004</strain>
    </source>
</reference>
<accession>A0A2K1LA53</accession>
<dbReference type="Proteomes" id="UP000006727">
    <property type="component" value="Chromosome 1"/>
</dbReference>
<organism evidence="1">
    <name type="scientific">Physcomitrium patens</name>
    <name type="common">Spreading-leaved earth moss</name>
    <name type="synonym">Physcomitrella patens</name>
    <dbReference type="NCBI Taxonomy" id="3218"/>
    <lineage>
        <taxon>Eukaryota</taxon>
        <taxon>Viridiplantae</taxon>
        <taxon>Streptophyta</taxon>
        <taxon>Embryophyta</taxon>
        <taxon>Bryophyta</taxon>
        <taxon>Bryophytina</taxon>
        <taxon>Bryopsida</taxon>
        <taxon>Funariidae</taxon>
        <taxon>Funariales</taxon>
        <taxon>Funariaceae</taxon>
        <taxon>Physcomitrium</taxon>
    </lineage>
</organism>
<sequence length="89" mass="10088">MADVAYDTWQHERRCHLETGMMLSSLRSRENVTVAAPSAFQRRASPDTYFKQESVDHSNLDLTNIFSNCIPQGLGEESDVAFKQSFFLG</sequence>
<dbReference type="PaxDb" id="3218-PP1S21_401V6.1"/>
<name>A0A2K1LA53_PHYPA</name>
<dbReference type="EnsemblPlants" id="Pp3c1_29179V3.1">
    <property type="protein sequence ID" value="Pp3c1_29179V3.1"/>
    <property type="gene ID" value="Pp3c1_29179"/>
</dbReference>
<evidence type="ECO:0000313" key="2">
    <source>
        <dbReference type="EnsemblPlants" id="Pp3c1_29179V3.1"/>
    </source>
</evidence>
<dbReference type="EMBL" id="ABEU02000001">
    <property type="protein sequence ID" value="PNR62912.1"/>
    <property type="molecule type" value="Genomic_DNA"/>
</dbReference>
<evidence type="ECO:0000313" key="3">
    <source>
        <dbReference type="Proteomes" id="UP000006727"/>
    </source>
</evidence>
<dbReference type="AlphaFoldDB" id="A0A2K1LA53"/>
<evidence type="ECO:0000313" key="1">
    <source>
        <dbReference type="EMBL" id="PNR62912.1"/>
    </source>
</evidence>
<dbReference type="Gramene" id="Pp3c1_29179V3.1">
    <property type="protein sequence ID" value="Pp3c1_29179V3.1"/>
    <property type="gene ID" value="Pp3c1_29179"/>
</dbReference>
<reference evidence="2" key="3">
    <citation type="submission" date="2020-12" db="UniProtKB">
        <authorList>
            <consortium name="EnsemblPlants"/>
        </authorList>
    </citation>
    <scope>IDENTIFICATION</scope>
</reference>
<protein>
    <submittedName>
        <fullName evidence="1 2">Uncharacterized protein</fullName>
    </submittedName>
</protein>
<gene>
    <name evidence="1" type="ORF">PHYPA_001337</name>
</gene>